<dbReference type="InterPro" id="IPR008271">
    <property type="entry name" value="Ser/Thr_kinase_AS"/>
</dbReference>
<dbReference type="InterPro" id="IPR017441">
    <property type="entry name" value="Protein_kinase_ATP_BS"/>
</dbReference>
<keyword evidence="9" id="KW-0418">Kinase</keyword>
<reference evidence="9 10" key="1">
    <citation type="journal article" date="2019" name="Int. J. Syst. Evol. Microbiol.">
        <title>The Global Catalogue of Microorganisms (GCM) 10K type strain sequencing project: providing services to taxonomists for standard genome sequencing and annotation.</title>
        <authorList>
            <consortium name="The Broad Institute Genomics Platform"/>
            <consortium name="The Broad Institute Genome Sequencing Center for Infectious Disease"/>
            <person name="Wu L."/>
            <person name="Ma J."/>
        </authorList>
    </citation>
    <scope>NUCLEOTIDE SEQUENCE [LARGE SCALE GENOMIC DNA]</scope>
    <source>
        <strain evidence="9 10">JCM 6307</strain>
    </source>
</reference>
<comment type="similarity">
    <text evidence="1">Belongs to the protein kinase superfamily. STE Ser/Thr protein kinase family. STE20 subfamily.</text>
</comment>
<dbReference type="PROSITE" id="PS00108">
    <property type="entry name" value="PROTEIN_KINASE_ST"/>
    <property type="match status" value="1"/>
</dbReference>
<dbReference type="SMART" id="SM00220">
    <property type="entry name" value="S_TKc"/>
    <property type="match status" value="1"/>
</dbReference>
<feature type="compositionally biased region" description="Basic and acidic residues" evidence="7">
    <location>
        <begin position="293"/>
        <end position="305"/>
    </location>
</feature>
<organism evidence="9 10">
    <name type="scientific">Streptomyces thermolineatus</name>
    <dbReference type="NCBI Taxonomy" id="44033"/>
    <lineage>
        <taxon>Bacteria</taxon>
        <taxon>Bacillati</taxon>
        <taxon>Actinomycetota</taxon>
        <taxon>Actinomycetes</taxon>
        <taxon>Kitasatosporales</taxon>
        <taxon>Streptomycetaceae</taxon>
        <taxon>Streptomyces</taxon>
    </lineage>
</organism>
<dbReference type="Proteomes" id="UP001501358">
    <property type="component" value="Unassembled WGS sequence"/>
</dbReference>
<dbReference type="SUPFAM" id="SSF53850">
    <property type="entry name" value="Periplasmic binding protein-like II"/>
    <property type="match status" value="1"/>
</dbReference>
<dbReference type="CDD" id="cd14014">
    <property type="entry name" value="STKc_PknB_like"/>
    <property type="match status" value="1"/>
</dbReference>
<dbReference type="PROSITE" id="PS50011">
    <property type="entry name" value="PROTEIN_KINASE_DOM"/>
    <property type="match status" value="1"/>
</dbReference>
<proteinExistence type="inferred from homology"/>
<feature type="compositionally biased region" description="Pro residues" evidence="7">
    <location>
        <begin position="320"/>
        <end position="334"/>
    </location>
</feature>
<dbReference type="Gene3D" id="3.30.200.20">
    <property type="entry name" value="Phosphorylase Kinase, domain 1"/>
    <property type="match status" value="1"/>
</dbReference>
<evidence type="ECO:0000259" key="8">
    <source>
        <dbReference type="PROSITE" id="PS50011"/>
    </source>
</evidence>
<feature type="binding site" evidence="6">
    <location>
        <position position="44"/>
    </location>
    <ligand>
        <name>ATP</name>
        <dbReference type="ChEBI" id="CHEBI:30616"/>
    </ligand>
</feature>
<evidence type="ECO:0000256" key="5">
    <source>
        <dbReference type="ARBA" id="ARBA00022840"/>
    </source>
</evidence>
<evidence type="ECO:0000313" key="10">
    <source>
        <dbReference type="Proteomes" id="UP001501358"/>
    </source>
</evidence>
<dbReference type="PROSITE" id="PS00107">
    <property type="entry name" value="PROTEIN_KINASE_ATP"/>
    <property type="match status" value="1"/>
</dbReference>
<dbReference type="RefSeq" id="WP_344384756.1">
    <property type="nucleotide sequence ID" value="NZ_BAAATA010000029.1"/>
</dbReference>
<dbReference type="Pfam" id="PF00069">
    <property type="entry name" value="Pkinase"/>
    <property type="match status" value="1"/>
</dbReference>
<dbReference type="PROSITE" id="PS01039">
    <property type="entry name" value="SBP_BACTERIAL_3"/>
    <property type="match status" value="1"/>
</dbReference>
<dbReference type="InterPro" id="IPR051931">
    <property type="entry name" value="PAK3-like"/>
</dbReference>
<dbReference type="Gene3D" id="1.10.510.10">
    <property type="entry name" value="Transferase(Phosphotransferase) domain 1"/>
    <property type="match status" value="1"/>
</dbReference>
<dbReference type="CDD" id="cd13690">
    <property type="entry name" value="PBP2_GluB"/>
    <property type="match status" value="1"/>
</dbReference>
<dbReference type="EMBL" id="BAAATA010000029">
    <property type="protein sequence ID" value="GAA2501250.1"/>
    <property type="molecule type" value="Genomic_DNA"/>
</dbReference>
<keyword evidence="3" id="KW-0732">Signal</keyword>
<dbReference type="PANTHER" id="PTHR45832">
    <property type="entry name" value="SERINE/THREONINE-PROTEIN KINASE SAMKA-RELATED-RELATED"/>
    <property type="match status" value="1"/>
</dbReference>
<evidence type="ECO:0000256" key="2">
    <source>
        <dbReference type="ARBA" id="ARBA00010333"/>
    </source>
</evidence>
<feature type="region of interest" description="Disordered" evidence="7">
    <location>
        <begin position="277"/>
        <end position="339"/>
    </location>
</feature>
<evidence type="ECO:0000256" key="7">
    <source>
        <dbReference type="SAM" id="MobiDB-lite"/>
    </source>
</evidence>
<dbReference type="SUPFAM" id="SSF56112">
    <property type="entry name" value="Protein kinase-like (PK-like)"/>
    <property type="match status" value="1"/>
</dbReference>
<keyword evidence="10" id="KW-1185">Reference proteome</keyword>
<evidence type="ECO:0000256" key="6">
    <source>
        <dbReference type="PROSITE-ProRule" id="PRU10141"/>
    </source>
</evidence>
<dbReference type="Gene3D" id="3.40.190.10">
    <property type="entry name" value="Periplasmic binding protein-like II"/>
    <property type="match status" value="2"/>
</dbReference>
<evidence type="ECO:0000256" key="3">
    <source>
        <dbReference type="ARBA" id="ARBA00022729"/>
    </source>
</evidence>
<keyword evidence="9" id="KW-0808">Transferase</keyword>
<gene>
    <name evidence="9" type="ORF">GCM10010406_42210</name>
</gene>
<dbReference type="GO" id="GO:0016301">
    <property type="term" value="F:kinase activity"/>
    <property type="evidence" value="ECO:0007669"/>
    <property type="project" value="UniProtKB-KW"/>
</dbReference>
<comment type="caution">
    <text evidence="9">The sequence shown here is derived from an EMBL/GenBank/DDBJ whole genome shotgun (WGS) entry which is preliminary data.</text>
</comment>
<accession>A0ABN3MGK5</accession>
<dbReference type="Pfam" id="PF00497">
    <property type="entry name" value="SBP_bac_3"/>
    <property type="match status" value="1"/>
</dbReference>
<evidence type="ECO:0000256" key="4">
    <source>
        <dbReference type="ARBA" id="ARBA00022741"/>
    </source>
</evidence>
<protein>
    <submittedName>
        <fullName evidence="9">Bifunctional serine/threonine-protein kinase/glutamate ABC transporter substrate-binding protein</fullName>
    </submittedName>
</protein>
<keyword evidence="5 6" id="KW-0067">ATP-binding</keyword>
<name>A0ABN3MGK5_9ACTN</name>
<comment type="similarity">
    <text evidence="2">Belongs to the bacterial solute-binding protein 3 family.</text>
</comment>
<sequence>MRTGGTPGGVVDGRYTLLRPLGRGGMGVVWEALDTRLNRQVAVKELLFRGAVDPDTQAQWVRRARREAEAIARIDHEHVVAVHDVIEAEGQVWIVMEQVDPHSLADLLREHDRLPPLNVARIGLEVLRGLRAVHAAAVLHRDVKPHNILFRRDGRAVLMDFGIATFEGAAQVTRRHETVGTPQYLAPELASPWTDGPREATPAADLWSLGVTLFEAVEGRAPFRGPTPVEVLHAVRHADLPPMRHAGPLRPLIEGLLVKDPESRTGAARAEQLLQHVAQETPLQPLPLPRPARAGDGRNDTDGGREAGATTEVHLERTPVPSPLPAAPDAPRPPAASRRRRALLRAAAGAAGLALLAAAGWYGVERLREEAGPRLSSSPTWQAARDRGYLLVGVKEDQPGLSRLVDPATGEYEGFDVDLARAVAERLGFEEVRFETVNTKSREYRLTSGQVDLIVASYSITEERKKEVDFAGPYYLAGQDFLVREDADGIDGVEDLAGRQVCTVERSTPADRLEDEYPRMKRQLRVSYGVCVDELLAGTVDAVTTDDVILAGYRAAHPDRLRLLGAPFAIEHYGVGLHKGEPALKAAVCEAIREQIDSGAWKRSYDRHLKPLAPAELSDSRPPELRECPRP</sequence>
<feature type="compositionally biased region" description="Basic and acidic residues" evidence="7">
    <location>
        <begin position="618"/>
        <end position="631"/>
    </location>
</feature>
<evidence type="ECO:0000313" key="9">
    <source>
        <dbReference type="EMBL" id="GAA2501250.1"/>
    </source>
</evidence>
<evidence type="ECO:0000256" key="1">
    <source>
        <dbReference type="ARBA" id="ARBA00008874"/>
    </source>
</evidence>
<dbReference type="InterPro" id="IPR000719">
    <property type="entry name" value="Prot_kinase_dom"/>
</dbReference>
<feature type="region of interest" description="Disordered" evidence="7">
    <location>
        <begin position="612"/>
        <end position="631"/>
    </location>
</feature>
<dbReference type="SMART" id="SM00062">
    <property type="entry name" value="PBPb"/>
    <property type="match status" value="1"/>
</dbReference>
<feature type="domain" description="Protein kinase" evidence="8">
    <location>
        <begin position="15"/>
        <end position="279"/>
    </location>
</feature>
<dbReference type="InterPro" id="IPR011009">
    <property type="entry name" value="Kinase-like_dom_sf"/>
</dbReference>
<dbReference type="InterPro" id="IPR001638">
    <property type="entry name" value="Solute-binding_3/MltF_N"/>
</dbReference>
<dbReference type="PANTHER" id="PTHR45832:SF22">
    <property type="entry name" value="SERINE_THREONINE-PROTEIN KINASE SAMKA-RELATED"/>
    <property type="match status" value="1"/>
</dbReference>
<dbReference type="InterPro" id="IPR018313">
    <property type="entry name" value="SBP_3_CS"/>
</dbReference>
<keyword evidence="4 6" id="KW-0547">Nucleotide-binding</keyword>